<sequence length="111" mass="12301">MTASSESVEPLNLGGFRLLKLRCSSPALQFPPPCVACRSARDLECKQFVCFIDDGFGVYEIMDDDDQIEEGDEEFEDEVDVFASGLKRFDEPSAAVEEITKKSQPGNQGRT</sequence>
<reference evidence="1" key="1">
    <citation type="submission" date="2017-07" db="EMBL/GenBank/DDBJ databases">
        <title>Taro Niue Genome Assembly and Annotation.</title>
        <authorList>
            <person name="Atibalentja N."/>
            <person name="Keating K."/>
            <person name="Fields C.J."/>
        </authorList>
    </citation>
    <scope>NUCLEOTIDE SEQUENCE</scope>
    <source>
        <strain evidence="1">Niue_2</strain>
        <tissue evidence="1">Leaf</tissue>
    </source>
</reference>
<organism evidence="1 2">
    <name type="scientific">Colocasia esculenta</name>
    <name type="common">Wild taro</name>
    <name type="synonym">Arum esculentum</name>
    <dbReference type="NCBI Taxonomy" id="4460"/>
    <lineage>
        <taxon>Eukaryota</taxon>
        <taxon>Viridiplantae</taxon>
        <taxon>Streptophyta</taxon>
        <taxon>Embryophyta</taxon>
        <taxon>Tracheophyta</taxon>
        <taxon>Spermatophyta</taxon>
        <taxon>Magnoliopsida</taxon>
        <taxon>Liliopsida</taxon>
        <taxon>Araceae</taxon>
        <taxon>Aroideae</taxon>
        <taxon>Colocasieae</taxon>
        <taxon>Colocasia</taxon>
    </lineage>
</organism>
<gene>
    <name evidence="1" type="ORF">Taro_014003</name>
</gene>
<dbReference type="Proteomes" id="UP000652761">
    <property type="component" value="Unassembled WGS sequence"/>
</dbReference>
<keyword evidence="2" id="KW-1185">Reference proteome</keyword>
<name>A0A843UDQ5_COLES</name>
<accession>A0A843UDQ5</accession>
<evidence type="ECO:0000313" key="1">
    <source>
        <dbReference type="EMBL" id="MQL81541.1"/>
    </source>
</evidence>
<protein>
    <submittedName>
        <fullName evidence="1">Uncharacterized protein</fullName>
    </submittedName>
</protein>
<dbReference type="AlphaFoldDB" id="A0A843UDQ5"/>
<comment type="caution">
    <text evidence="1">The sequence shown here is derived from an EMBL/GenBank/DDBJ whole genome shotgun (WGS) entry which is preliminary data.</text>
</comment>
<evidence type="ECO:0000313" key="2">
    <source>
        <dbReference type="Proteomes" id="UP000652761"/>
    </source>
</evidence>
<proteinExistence type="predicted"/>
<dbReference type="EMBL" id="NMUH01000573">
    <property type="protein sequence ID" value="MQL81541.1"/>
    <property type="molecule type" value="Genomic_DNA"/>
</dbReference>